<evidence type="ECO:0000313" key="2">
    <source>
        <dbReference type="Proteomes" id="UP000308092"/>
    </source>
</evidence>
<protein>
    <submittedName>
        <fullName evidence="1">Uncharacterized protein</fullName>
    </submittedName>
</protein>
<organism evidence="1 2">
    <name type="scientific">Aspergillus tanneri</name>
    <dbReference type="NCBI Taxonomy" id="1220188"/>
    <lineage>
        <taxon>Eukaryota</taxon>
        <taxon>Fungi</taxon>
        <taxon>Dikarya</taxon>
        <taxon>Ascomycota</taxon>
        <taxon>Pezizomycotina</taxon>
        <taxon>Eurotiomycetes</taxon>
        <taxon>Eurotiomycetidae</taxon>
        <taxon>Eurotiales</taxon>
        <taxon>Aspergillaceae</taxon>
        <taxon>Aspergillus</taxon>
        <taxon>Aspergillus subgen. Circumdati</taxon>
    </lineage>
</organism>
<keyword evidence="2" id="KW-1185">Reference proteome</keyword>
<reference evidence="1 2" key="1">
    <citation type="submission" date="2019-03" db="EMBL/GenBank/DDBJ databases">
        <title>The genome sequence of a newly discovered highly antifungal drug resistant Aspergillus species, Aspergillus tanneri NIH 1004.</title>
        <authorList>
            <person name="Mounaud S."/>
            <person name="Singh I."/>
            <person name="Joardar V."/>
            <person name="Pakala S."/>
            <person name="Pakala S."/>
            <person name="Venepally P."/>
            <person name="Hoover J."/>
            <person name="Nierman W."/>
            <person name="Chung J."/>
            <person name="Losada L."/>
        </authorList>
    </citation>
    <scope>NUCLEOTIDE SEQUENCE [LARGE SCALE GENOMIC DNA]</scope>
    <source>
        <strain evidence="1 2">NIH1004</strain>
    </source>
</reference>
<dbReference type="VEuPathDB" id="FungiDB:EYZ11_000835"/>
<comment type="caution">
    <text evidence="1">The sequence shown here is derived from an EMBL/GenBank/DDBJ whole genome shotgun (WGS) entry which is preliminary data.</text>
</comment>
<evidence type="ECO:0000313" key="1">
    <source>
        <dbReference type="EMBL" id="THC99674.1"/>
    </source>
</evidence>
<gene>
    <name evidence="1" type="ORF">EYZ11_000835</name>
</gene>
<proteinExistence type="predicted"/>
<accession>A0A4S3JW28</accession>
<sequence length="30" mass="3728">MVMKDMDLTEWHAEDEEIHDIQLRLREDTK</sequence>
<dbReference type="EMBL" id="SOSA01000013">
    <property type="protein sequence ID" value="THC99674.1"/>
    <property type="molecule type" value="Genomic_DNA"/>
</dbReference>
<dbReference type="Proteomes" id="UP000308092">
    <property type="component" value="Unassembled WGS sequence"/>
</dbReference>
<dbReference type="AlphaFoldDB" id="A0A4S3JW28"/>
<name>A0A4S3JW28_9EURO</name>